<feature type="compositionally biased region" description="Low complexity" evidence="1">
    <location>
        <begin position="200"/>
        <end position="214"/>
    </location>
</feature>
<organism evidence="2">
    <name type="scientific">uncultured Thermomicrobiales bacterium</name>
    <dbReference type="NCBI Taxonomy" id="1645740"/>
    <lineage>
        <taxon>Bacteria</taxon>
        <taxon>Pseudomonadati</taxon>
        <taxon>Thermomicrobiota</taxon>
        <taxon>Thermomicrobia</taxon>
        <taxon>Thermomicrobiales</taxon>
        <taxon>environmental samples</taxon>
    </lineage>
</organism>
<feature type="non-terminal residue" evidence="2">
    <location>
        <position position="1"/>
    </location>
</feature>
<evidence type="ECO:0000313" key="2">
    <source>
        <dbReference type="EMBL" id="CAA9547414.1"/>
    </source>
</evidence>
<feature type="region of interest" description="Disordered" evidence="1">
    <location>
        <begin position="332"/>
        <end position="363"/>
    </location>
</feature>
<evidence type="ECO:0000256" key="1">
    <source>
        <dbReference type="SAM" id="MobiDB-lite"/>
    </source>
</evidence>
<feature type="non-terminal residue" evidence="2">
    <location>
        <position position="363"/>
    </location>
</feature>
<gene>
    <name evidence="2" type="ORF">AVDCRST_MAG18-11</name>
</gene>
<protein>
    <submittedName>
        <fullName evidence="2">Uncharacterized protein</fullName>
    </submittedName>
</protein>
<proteinExistence type="predicted"/>
<feature type="region of interest" description="Disordered" evidence="1">
    <location>
        <begin position="118"/>
        <end position="315"/>
    </location>
</feature>
<feature type="compositionally biased region" description="Low complexity" evidence="1">
    <location>
        <begin position="89"/>
        <end position="101"/>
    </location>
</feature>
<dbReference type="AlphaFoldDB" id="A0A6J4UGB3"/>
<dbReference type="EMBL" id="CADCWN010000003">
    <property type="protein sequence ID" value="CAA9547414.1"/>
    <property type="molecule type" value="Genomic_DNA"/>
</dbReference>
<accession>A0A6J4UGB3</accession>
<name>A0A6J4UGB3_9BACT</name>
<feature type="compositionally biased region" description="Basic residues" evidence="1">
    <location>
        <begin position="155"/>
        <end position="164"/>
    </location>
</feature>
<reference evidence="2" key="1">
    <citation type="submission" date="2020-02" db="EMBL/GenBank/DDBJ databases">
        <authorList>
            <person name="Meier V. D."/>
        </authorList>
    </citation>
    <scope>NUCLEOTIDE SEQUENCE</scope>
    <source>
        <strain evidence="2">AVDCRST_MAG18</strain>
    </source>
</reference>
<sequence length="363" mass="37919">ALSPASPPDRARPRHCAGPPSATAGRDTPGQRAPGCRHLRRSGAEQGGARGRKCAPPPPTRYPAPWRQTTPPHPGRSRPPGAPGRPRPRVAVGAADRSARHAAALASPVVLWILAAEIPGGGPGAPAAPRPQDGRPDPRDGDGESAVGRGAHPGRAPHARHPRRQVGDPALPARGPPAAPRRPGLGDLPAQPRPGPPGLRLPTGHRSPLPAALRLLHRRARDPPGGAYRRAAPSDRCLGRPAAARGHAVRPASALSGPRQRQQVRLGVRPCRRDSGNYGVADGLPRPPAERHARALPRQRAAGVPGSSPGPGRGQLRRVLRDYMLCVNHHRPHQGRAQQIPAAPEEGSPLGARDGSVQAIPIL</sequence>
<feature type="region of interest" description="Disordered" evidence="1">
    <location>
        <begin position="1"/>
        <end position="101"/>
    </location>
</feature>
<feature type="compositionally biased region" description="Basic and acidic residues" evidence="1">
    <location>
        <begin position="132"/>
        <end position="142"/>
    </location>
</feature>